<reference evidence="1 2" key="1">
    <citation type="submission" date="2024-09" db="EMBL/GenBank/DDBJ databases">
        <authorList>
            <person name="Sun Q."/>
            <person name="Mori K."/>
        </authorList>
    </citation>
    <scope>NUCLEOTIDE SEQUENCE [LARGE SCALE GENOMIC DNA]</scope>
    <source>
        <strain evidence="1 2">KCTC 23315</strain>
    </source>
</reference>
<name>A0ABV6BA23_9GAMM</name>
<keyword evidence="2" id="KW-1185">Reference proteome</keyword>
<gene>
    <name evidence="1" type="ORF">ACFFJP_05150</name>
</gene>
<comment type="caution">
    <text evidence="1">The sequence shown here is derived from an EMBL/GenBank/DDBJ whole genome shotgun (WGS) entry which is preliminary data.</text>
</comment>
<dbReference type="EMBL" id="JBHLXP010000001">
    <property type="protein sequence ID" value="MFC0047667.1"/>
    <property type="molecule type" value="Genomic_DNA"/>
</dbReference>
<organism evidence="1 2">
    <name type="scientific">Rheinheimera tilapiae</name>
    <dbReference type="NCBI Taxonomy" id="875043"/>
    <lineage>
        <taxon>Bacteria</taxon>
        <taxon>Pseudomonadati</taxon>
        <taxon>Pseudomonadota</taxon>
        <taxon>Gammaproteobacteria</taxon>
        <taxon>Chromatiales</taxon>
        <taxon>Chromatiaceae</taxon>
        <taxon>Rheinheimera</taxon>
    </lineage>
</organism>
<evidence type="ECO:0000313" key="2">
    <source>
        <dbReference type="Proteomes" id="UP001589813"/>
    </source>
</evidence>
<proteinExistence type="predicted"/>
<protein>
    <submittedName>
        <fullName evidence="1">Uncharacterized protein</fullName>
    </submittedName>
</protein>
<dbReference type="Proteomes" id="UP001589813">
    <property type="component" value="Unassembled WGS sequence"/>
</dbReference>
<sequence length="84" mass="9773">MKTDLSKPTIWLAPFSRDELCEEPGDAKTQKRLERFTLATSMSLAYRQLSCAKRLSCRFVDSFSWSRRDFCQDGKNKKTCTKQV</sequence>
<dbReference type="RefSeq" id="WP_377241136.1">
    <property type="nucleotide sequence ID" value="NZ_JBHLXP010000001.1"/>
</dbReference>
<accession>A0ABV6BA23</accession>
<evidence type="ECO:0000313" key="1">
    <source>
        <dbReference type="EMBL" id="MFC0047667.1"/>
    </source>
</evidence>